<proteinExistence type="predicted"/>
<accession>A0AAV6Q856</accession>
<dbReference type="PANTHER" id="PTHR31398">
    <property type="entry name" value="MEIOTIC NUCLEAR DIVISION PROTEIN 1 HOMOLOG"/>
    <property type="match status" value="1"/>
</dbReference>
<feature type="domain" description="Mnd1 HTH" evidence="6">
    <location>
        <begin position="83"/>
        <end position="142"/>
    </location>
</feature>
<evidence type="ECO:0000256" key="2">
    <source>
        <dbReference type="ARBA" id="ARBA00023054"/>
    </source>
</evidence>
<reference evidence="8 9" key="1">
    <citation type="journal article" date="2021" name="Sci. Rep.">
        <title>Chromosome anchoring in Senegalese sole (Solea senegalensis) reveals sex-associated markers and genome rearrangements in flatfish.</title>
        <authorList>
            <person name="Guerrero-Cozar I."/>
            <person name="Gomez-Garrido J."/>
            <person name="Berbel C."/>
            <person name="Martinez-Blanch J.F."/>
            <person name="Alioto T."/>
            <person name="Claros M.G."/>
            <person name="Gagnaire P.A."/>
            <person name="Manchado M."/>
        </authorList>
    </citation>
    <scope>NUCLEOTIDE SEQUENCE [LARGE SCALE GENOMIC DNA]</scope>
    <source>
        <strain evidence="8">Sse05_10M</strain>
    </source>
</reference>
<evidence type="ECO:0000256" key="4">
    <source>
        <dbReference type="ARBA" id="ARBA00023254"/>
    </source>
</evidence>
<feature type="coiled-coil region" evidence="5">
    <location>
        <begin position="146"/>
        <end position="214"/>
    </location>
</feature>
<protein>
    <recommendedName>
        <fullName evidence="10">Meiotic nuclear division protein 1 homolog</fullName>
    </recommendedName>
</protein>
<dbReference type="EMBL" id="JAGKHQ010000018">
    <property type="protein sequence ID" value="KAG7486095.1"/>
    <property type="molecule type" value="Genomic_DNA"/>
</dbReference>
<evidence type="ECO:0000256" key="5">
    <source>
        <dbReference type="SAM" id="Coils"/>
    </source>
</evidence>
<keyword evidence="9" id="KW-1185">Reference proteome</keyword>
<dbReference type="GO" id="GO:0007131">
    <property type="term" value="P:reciprocal meiotic recombination"/>
    <property type="evidence" value="ECO:0007669"/>
    <property type="project" value="TreeGrafter"/>
</dbReference>
<keyword evidence="2 5" id="KW-0175">Coiled coil</keyword>
<evidence type="ECO:0000259" key="7">
    <source>
        <dbReference type="Pfam" id="PF18517"/>
    </source>
</evidence>
<dbReference type="GO" id="GO:0005634">
    <property type="term" value="C:nucleus"/>
    <property type="evidence" value="ECO:0007669"/>
    <property type="project" value="UniProtKB-SubCell"/>
</dbReference>
<dbReference type="Pfam" id="PF18517">
    <property type="entry name" value="LZ3wCH"/>
    <property type="match status" value="1"/>
</dbReference>
<evidence type="ECO:0008006" key="10">
    <source>
        <dbReference type="Google" id="ProtNLM"/>
    </source>
</evidence>
<evidence type="ECO:0000313" key="8">
    <source>
        <dbReference type="EMBL" id="KAG7486095.1"/>
    </source>
</evidence>
<keyword evidence="4" id="KW-0469">Meiosis</keyword>
<evidence type="ECO:0000259" key="6">
    <source>
        <dbReference type="Pfam" id="PF03962"/>
    </source>
</evidence>
<evidence type="ECO:0000256" key="3">
    <source>
        <dbReference type="ARBA" id="ARBA00023242"/>
    </source>
</evidence>
<feature type="domain" description="Leucine zipper with capping helix" evidence="7">
    <location>
        <begin position="217"/>
        <end position="271"/>
    </location>
</feature>
<dbReference type="PANTHER" id="PTHR31398:SF0">
    <property type="entry name" value="MEIOTIC NUCLEAR DIVISION PROTEIN 1 HOMOLOG"/>
    <property type="match status" value="1"/>
</dbReference>
<evidence type="ECO:0000313" key="9">
    <source>
        <dbReference type="Proteomes" id="UP000693946"/>
    </source>
</evidence>
<gene>
    <name evidence="8" type="ORF">JOB18_024833</name>
</gene>
<organism evidence="8 9">
    <name type="scientific">Solea senegalensis</name>
    <name type="common">Senegalese sole</name>
    <dbReference type="NCBI Taxonomy" id="28829"/>
    <lineage>
        <taxon>Eukaryota</taxon>
        <taxon>Metazoa</taxon>
        <taxon>Chordata</taxon>
        <taxon>Craniata</taxon>
        <taxon>Vertebrata</taxon>
        <taxon>Euteleostomi</taxon>
        <taxon>Actinopterygii</taxon>
        <taxon>Neopterygii</taxon>
        <taxon>Teleostei</taxon>
        <taxon>Neoteleostei</taxon>
        <taxon>Acanthomorphata</taxon>
        <taxon>Carangaria</taxon>
        <taxon>Pleuronectiformes</taxon>
        <taxon>Pleuronectoidei</taxon>
        <taxon>Soleidae</taxon>
        <taxon>Solea</taxon>
    </lineage>
</organism>
<name>A0AAV6Q856_SOLSE</name>
<dbReference type="Proteomes" id="UP000693946">
    <property type="component" value="Linkage Group LG6"/>
</dbReference>
<sequence length="272" mass="31621">MSTFSARTVVFTRSSEGNTSSYPSAGKFSKSDVTTFLYGLLTEVEEYYWFSISTFVCGWCLYNQRDKMSKKKGLSLEEKRTRMMEIFFESKDVFQLKDIEKIAPKTKGIAPMTVKDVLQSLVDDNMVDCEKVGTSNYYWAFPSKALNTRKHKLEELQRQVSDAKQRKVNLEKVVEKAKVGRQDTKERSSLLKELQALREERTQLQADLEKYRECDPEVVEEMRKSNVVAKEAVSRWTDNVFAIKSWTKKKFAFDDSHINKAFGIPEDFDYMD</sequence>
<comment type="caution">
    <text evidence="8">The sequence shown here is derived from an EMBL/GenBank/DDBJ whole genome shotgun (WGS) entry which is preliminary data.</text>
</comment>
<evidence type="ECO:0000256" key="1">
    <source>
        <dbReference type="ARBA" id="ARBA00004123"/>
    </source>
</evidence>
<keyword evidence="3" id="KW-0539">Nucleus</keyword>
<dbReference type="AlphaFoldDB" id="A0AAV6Q856"/>
<comment type="subcellular location">
    <subcellularLocation>
        <location evidence="1">Nucleus</location>
    </subcellularLocation>
</comment>
<dbReference type="Pfam" id="PF03962">
    <property type="entry name" value="Mnd1"/>
    <property type="match status" value="1"/>
</dbReference>
<dbReference type="InterPro" id="IPR040453">
    <property type="entry name" value="Mnd1_HTH"/>
</dbReference>
<dbReference type="InterPro" id="IPR040661">
    <property type="entry name" value="LZ3wCH"/>
</dbReference>